<dbReference type="InterPro" id="IPR014002">
    <property type="entry name" value="Agenet_dom_plant"/>
</dbReference>
<dbReference type="SMART" id="SM00743">
    <property type="entry name" value="Agenet"/>
    <property type="match status" value="2"/>
</dbReference>
<dbReference type="Pfam" id="PF05641">
    <property type="entry name" value="Agenet"/>
    <property type="match status" value="1"/>
</dbReference>
<dbReference type="PANTHER" id="PTHR31917">
    <property type="entry name" value="AGENET DOMAIN-CONTAINING PROTEIN-RELATED"/>
    <property type="match status" value="1"/>
</dbReference>
<dbReference type="Proteomes" id="UP000235220">
    <property type="component" value="Unplaced"/>
</dbReference>
<dbReference type="STRING" id="51240.A0A2I4FI20"/>
<sequence>MAYFHRGMKVEVCSKQEGFVGSYYEGTVVAEYRINNSYAICYRNLLTEDESHALIEVVGADELRPAPPKVNMAKDDQFVPFEEADAFDNDGWWVGKISGRKGASKYNVFFDVYGVEILYPSSQLRPHLEWIGGQWVSASLSRKRVF</sequence>
<name>A0A2I4FI20_JUGRE</name>
<dbReference type="AlphaFoldDB" id="A0A2I4FI20"/>
<dbReference type="PANTHER" id="PTHR31917:SF148">
    <property type="entry name" value="DUF724 DOMAIN-CONTAINING PROTEIN 2"/>
    <property type="match status" value="1"/>
</dbReference>
<dbReference type="OrthoDB" id="938602at2759"/>
<dbReference type="RefSeq" id="XP_018831283.1">
    <property type="nucleotide sequence ID" value="XM_018975738.1"/>
</dbReference>
<proteinExistence type="predicted"/>
<dbReference type="CDD" id="cd20405">
    <property type="entry name" value="Tudor_Agenet_AtDUF_rpt1_3"/>
    <property type="match status" value="1"/>
</dbReference>
<dbReference type="CDD" id="cd20406">
    <property type="entry name" value="Tudor_Agenet_AtDUF_rpt2_4"/>
    <property type="match status" value="1"/>
</dbReference>
<dbReference type="KEGG" id="jre:108998965"/>
<evidence type="ECO:0000313" key="1">
    <source>
        <dbReference type="Proteomes" id="UP000235220"/>
    </source>
</evidence>
<accession>A0A2I4FI20</accession>
<dbReference type="GeneID" id="108998965"/>
<protein>
    <submittedName>
        <fullName evidence="2">Protein AGENET DOMAIN (AGD)-CONTAINING P1</fullName>
    </submittedName>
</protein>
<dbReference type="InterPro" id="IPR008395">
    <property type="entry name" value="Agenet-like_dom"/>
</dbReference>
<dbReference type="Gramene" id="Jr_Scaffold_57_00020_p1">
    <property type="protein sequence ID" value="cds.Jr_Scaffold_57_00020_p1"/>
    <property type="gene ID" value="Jr_Scaffold_57_00020"/>
</dbReference>
<gene>
    <name evidence="2" type="primary">LOC108998965</name>
</gene>
<reference evidence="2" key="1">
    <citation type="submission" date="2025-08" db="UniProtKB">
        <authorList>
            <consortium name="RefSeq"/>
        </authorList>
    </citation>
    <scope>IDENTIFICATION</scope>
    <source>
        <tissue evidence="2">Leaves</tissue>
    </source>
</reference>
<organism evidence="1 2">
    <name type="scientific">Juglans regia</name>
    <name type="common">English walnut</name>
    <dbReference type="NCBI Taxonomy" id="51240"/>
    <lineage>
        <taxon>Eukaryota</taxon>
        <taxon>Viridiplantae</taxon>
        <taxon>Streptophyta</taxon>
        <taxon>Embryophyta</taxon>
        <taxon>Tracheophyta</taxon>
        <taxon>Spermatophyta</taxon>
        <taxon>Magnoliopsida</taxon>
        <taxon>eudicotyledons</taxon>
        <taxon>Gunneridae</taxon>
        <taxon>Pentapetalae</taxon>
        <taxon>rosids</taxon>
        <taxon>fabids</taxon>
        <taxon>Fagales</taxon>
        <taxon>Juglandaceae</taxon>
        <taxon>Juglans</taxon>
    </lineage>
</organism>
<evidence type="ECO:0000313" key="2">
    <source>
        <dbReference type="RefSeq" id="XP_018831283.1"/>
    </source>
</evidence>
<keyword evidence="1" id="KW-1185">Reference proteome</keyword>